<evidence type="ECO:0008006" key="2">
    <source>
        <dbReference type="Google" id="ProtNLM"/>
    </source>
</evidence>
<sequence>MKRVILAAIRFYQRCVSPGMSPACRFQPTCSHYGYEAIERHGLLQGGWLTARRLLR</sequence>
<dbReference type="PANTHER" id="PTHR33383:SF1">
    <property type="entry name" value="MEMBRANE PROTEIN INSERTION EFFICIENCY FACTOR-RELATED"/>
    <property type="match status" value="1"/>
</dbReference>
<name>X0U754_9ZZZZ</name>
<accession>X0U754</accession>
<dbReference type="NCBIfam" id="TIGR00278">
    <property type="entry name" value="membrane protein insertion efficiency factor YidD"/>
    <property type="match status" value="1"/>
</dbReference>
<dbReference type="AlphaFoldDB" id="X0U754"/>
<dbReference type="Pfam" id="PF01809">
    <property type="entry name" value="YidD"/>
    <property type="match status" value="1"/>
</dbReference>
<organism evidence="1">
    <name type="scientific">marine sediment metagenome</name>
    <dbReference type="NCBI Taxonomy" id="412755"/>
    <lineage>
        <taxon>unclassified sequences</taxon>
        <taxon>metagenomes</taxon>
        <taxon>ecological metagenomes</taxon>
    </lineage>
</organism>
<gene>
    <name evidence="1" type="ORF">S01H1_41755</name>
</gene>
<proteinExistence type="predicted"/>
<reference evidence="1" key="1">
    <citation type="journal article" date="2014" name="Front. Microbiol.">
        <title>High frequency of phylogenetically diverse reductive dehalogenase-homologous genes in deep subseafloor sedimentary metagenomes.</title>
        <authorList>
            <person name="Kawai M."/>
            <person name="Futagami T."/>
            <person name="Toyoda A."/>
            <person name="Takaki Y."/>
            <person name="Nishi S."/>
            <person name="Hori S."/>
            <person name="Arai W."/>
            <person name="Tsubouchi T."/>
            <person name="Morono Y."/>
            <person name="Uchiyama I."/>
            <person name="Ito T."/>
            <person name="Fujiyama A."/>
            <person name="Inagaki F."/>
            <person name="Takami H."/>
        </authorList>
    </citation>
    <scope>NUCLEOTIDE SEQUENCE</scope>
    <source>
        <strain evidence="1">Expedition CK06-06</strain>
    </source>
</reference>
<evidence type="ECO:0000313" key="1">
    <source>
        <dbReference type="EMBL" id="GAG01395.1"/>
    </source>
</evidence>
<dbReference type="SMART" id="SM01234">
    <property type="entry name" value="Haemolytic"/>
    <property type="match status" value="1"/>
</dbReference>
<comment type="caution">
    <text evidence="1">The sequence shown here is derived from an EMBL/GenBank/DDBJ whole genome shotgun (WGS) entry which is preliminary data.</text>
</comment>
<dbReference type="InterPro" id="IPR002696">
    <property type="entry name" value="Membr_insert_effic_factor_YidD"/>
</dbReference>
<protein>
    <recommendedName>
        <fullName evidence="2">Membrane protein insertion efficiency factor YidD</fullName>
    </recommendedName>
</protein>
<feature type="non-terminal residue" evidence="1">
    <location>
        <position position="56"/>
    </location>
</feature>
<dbReference type="EMBL" id="BARS01026500">
    <property type="protein sequence ID" value="GAG01395.1"/>
    <property type="molecule type" value="Genomic_DNA"/>
</dbReference>
<dbReference type="PANTHER" id="PTHR33383">
    <property type="entry name" value="MEMBRANE PROTEIN INSERTION EFFICIENCY FACTOR-RELATED"/>
    <property type="match status" value="1"/>
</dbReference>